<sequence length="1061" mass="119162">EFNEIAVDSRYDMLLTLYYIFQHWKLRSISLNLLSHPSDSITFYTFVDEGDATPIVPISSELCTNQSLARIRNLIWFTESQRGATINPKQNIHLAAWITFPSTSHIIPFTFTSNNDNFVDYNFNDYLLIETDLVPSTVGDKMITIEQFGRLIAWKVDSRLSVLLLTNENLFASLLANTFLNNAFQLNNNLSLTRVQTVTVTGTPQPFNSVEKILPKESRGHNSRSRFPKIHWDKHINELKKLSIFASQAAEFEYNKNKTEGKTGIVKPDLIPSTKESGNISQSRLSTNDSPNVSDLVQTATSPKVSPRTSPLKVISEVISKEQAPKPTLSSTKGSIAATDKEKPKSILSTTKKPIPVSDEQTPKPSLSSTKDPIAVTDKETPKSTKDSIPVSDEQTPKPTLSSTKDPTPVSNENPSTNEKERIRPKLVRNKGSLIKAKPPNILVYSDSVVSRDCVISALKDIVKENTYGIMSLIYQQNISFGQFFCSYTIYPFIPQPPKAKVWMENTTLLVVCGYVSQELSDAFTEYFLNGGHMMSICSDLLHAILPTFRSHAEVREHELVQFSYGRWQKVKMMHHIFCYQPSPVKKHFSTDNEEHLVEQKKTSKGSVELRDQKNVIHNLNIQILGTEETWNTPSLLLATDQSNGGKSIFSQVHLEMNPNSYEEDEVKYGVLMQYEQARLEILMDLLKTYFDIKVCDSTKNTKTKGVIYTTAYFLGDHRVKYQLLENLRTKMTEGNIIQNKKLKLQFCGRGIEPPNATAQFLPILVDLCPERFSTVDYFMTLETKKIGRLAIFSPIMTSSMDVLSDVTFDHGLVVIPLKQTLGKGRQGNEWLSPEGCALFSIQLHIALDSHLGGTLSLLQHLLSTAVVHAICSEDGYEDVDLGIKWPNDIYAKNTKIGGVIVNSQIDATVAICNVGVGLNLSNSTPTICINDLINEYNAKYDTNLPNLTLEKTLALIFNKIERLIELVQSGNSQCLFDLYYKYFMHSSAKVTIVDTKGAQRAAKIVGIDRFGFLQVETSSGITTFLRTSFLTLSMLFDRLPFIPKSKIIQSCNVIVNILKH</sequence>
<organism evidence="5 6">
    <name type="scientific">Pseudolycoriella hygida</name>
    <dbReference type="NCBI Taxonomy" id="35572"/>
    <lineage>
        <taxon>Eukaryota</taxon>
        <taxon>Metazoa</taxon>
        <taxon>Ecdysozoa</taxon>
        <taxon>Arthropoda</taxon>
        <taxon>Hexapoda</taxon>
        <taxon>Insecta</taxon>
        <taxon>Pterygota</taxon>
        <taxon>Neoptera</taxon>
        <taxon>Endopterygota</taxon>
        <taxon>Diptera</taxon>
        <taxon>Nematocera</taxon>
        <taxon>Sciaroidea</taxon>
        <taxon>Sciaridae</taxon>
        <taxon>Pseudolycoriella</taxon>
    </lineage>
</organism>
<evidence type="ECO:0000256" key="2">
    <source>
        <dbReference type="ARBA" id="ARBA00022598"/>
    </source>
</evidence>
<comment type="caution">
    <text evidence="5">The sequence shown here is derived from an EMBL/GenBank/DDBJ whole genome shotgun (WGS) entry which is preliminary data.</text>
</comment>
<dbReference type="Proteomes" id="UP001151699">
    <property type="component" value="Chromosome C"/>
</dbReference>
<dbReference type="InterPro" id="IPR045864">
    <property type="entry name" value="aa-tRNA-synth_II/BPL/LPL"/>
</dbReference>
<dbReference type="NCBIfam" id="TIGR00121">
    <property type="entry name" value="birA_ligase"/>
    <property type="match status" value="1"/>
</dbReference>
<dbReference type="OrthoDB" id="10250105at2759"/>
<dbReference type="AlphaFoldDB" id="A0A9Q0MNT8"/>
<dbReference type="Pfam" id="PF03099">
    <property type="entry name" value="BPL_LplA_LipB"/>
    <property type="match status" value="1"/>
</dbReference>
<name>A0A9Q0MNT8_9DIPT</name>
<feature type="compositionally biased region" description="Polar residues" evidence="3">
    <location>
        <begin position="359"/>
        <end position="371"/>
    </location>
</feature>
<dbReference type="GO" id="GO:0004077">
    <property type="term" value="F:biotin--[biotin carboxyl-carrier protein] ligase activity"/>
    <property type="evidence" value="ECO:0007669"/>
    <property type="project" value="InterPro"/>
</dbReference>
<dbReference type="PROSITE" id="PS51733">
    <property type="entry name" value="BPL_LPL_CATALYTIC"/>
    <property type="match status" value="1"/>
</dbReference>
<evidence type="ECO:0000313" key="6">
    <source>
        <dbReference type="Proteomes" id="UP001151699"/>
    </source>
</evidence>
<feature type="compositionally biased region" description="Polar residues" evidence="3">
    <location>
        <begin position="274"/>
        <end position="309"/>
    </location>
</feature>
<feature type="compositionally biased region" description="Polar residues" evidence="3">
    <location>
        <begin position="393"/>
        <end position="417"/>
    </location>
</feature>
<evidence type="ECO:0000256" key="1">
    <source>
        <dbReference type="ARBA" id="ARBA00009934"/>
    </source>
</evidence>
<dbReference type="SUPFAM" id="SSF55681">
    <property type="entry name" value="Class II aaRS and biotin synthetases"/>
    <property type="match status" value="1"/>
</dbReference>
<gene>
    <name evidence="5" type="primary">Hlcs_0</name>
    <name evidence="5" type="ORF">Bhyg_13960</name>
</gene>
<reference evidence="5" key="1">
    <citation type="submission" date="2022-07" db="EMBL/GenBank/DDBJ databases">
        <authorList>
            <person name="Trinca V."/>
            <person name="Uliana J.V.C."/>
            <person name="Torres T.T."/>
            <person name="Ward R.J."/>
            <person name="Monesi N."/>
        </authorList>
    </citation>
    <scope>NUCLEOTIDE SEQUENCE</scope>
    <source>
        <strain evidence="5">HSMRA1968</strain>
        <tissue evidence="5">Whole embryos</tissue>
    </source>
</reference>
<feature type="domain" description="BPL/LPL catalytic" evidence="4">
    <location>
        <begin position="782"/>
        <end position="969"/>
    </location>
</feature>
<evidence type="ECO:0000313" key="5">
    <source>
        <dbReference type="EMBL" id="KAJ6635375.1"/>
    </source>
</evidence>
<feature type="non-terminal residue" evidence="5">
    <location>
        <position position="1"/>
    </location>
</feature>
<dbReference type="EMBL" id="WJQU01000004">
    <property type="protein sequence ID" value="KAJ6635375.1"/>
    <property type="molecule type" value="Genomic_DNA"/>
</dbReference>
<feature type="compositionally biased region" description="Basic and acidic residues" evidence="3">
    <location>
        <begin position="377"/>
        <end position="386"/>
    </location>
</feature>
<feature type="region of interest" description="Disordered" evidence="3">
    <location>
        <begin position="323"/>
        <end position="426"/>
    </location>
</feature>
<protein>
    <submittedName>
        <fullName evidence="5">Biotin--protein ligase</fullName>
    </submittedName>
</protein>
<keyword evidence="6" id="KW-1185">Reference proteome</keyword>
<evidence type="ECO:0000259" key="4">
    <source>
        <dbReference type="PROSITE" id="PS51733"/>
    </source>
</evidence>
<feature type="region of interest" description="Disordered" evidence="3">
    <location>
        <begin position="261"/>
        <end position="311"/>
    </location>
</feature>
<comment type="similarity">
    <text evidence="1">Belongs to the biotin--protein ligase family.</text>
</comment>
<accession>A0A9Q0MNT8</accession>
<dbReference type="GO" id="GO:0005737">
    <property type="term" value="C:cytoplasm"/>
    <property type="evidence" value="ECO:0007669"/>
    <property type="project" value="TreeGrafter"/>
</dbReference>
<dbReference type="InterPro" id="IPR004143">
    <property type="entry name" value="BPL_LPL_catalytic"/>
</dbReference>
<keyword evidence="2 5" id="KW-0436">Ligase</keyword>
<dbReference type="Gene3D" id="3.30.930.10">
    <property type="entry name" value="Bira Bifunctional Protein, Domain 2"/>
    <property type="match status" value="1"/>
</dbReference>
<evidence type="ECO:0000256" key="3">
    <source>
        <dbReference type="SAM" id="MobiDB-lite"/>
    </source>
</evidence>
<dbReference type="InterPro" id="IPR004408">
    <property type="entry name" value="Biotin_CoA_COase_ligase"/>
</dbReference>
<proteinExistence type="inferred from homology"/>
<dbReference type="PANTHER" id="PTHR12835">
    <property type="entry name" value="BIOTIN PROTEIN LIGASE"/>
    <property type="match status" value="1"/>
</dbReference>
<dbReference type="PANTHER" id="PTHR12835:SF5">
    <property type="entry name" value="BIOTIN--PROTEIN LIGASE"/>
    <property type="match status" value="1"/>
</dbReference>